<feature type="compositionally biased region" description="Basic residues" evidence="1">
    <location>
        <begin position="66"/>
        <end position="84"/>
    </location>
</feature>
<dbReference type="EMBL" id="JBCGBO010000001">
    <property type="protein sequence ID" value="KAK9230246.1"/>
    <property type="molecule type" value="Genomic_DNA"/>
</dbReference>
<keyword evidence="3" id="KW-1185">Reference proteome</keyword>
<evidence type="ECO:0000256" key="1">
    <source>
        <dbReference type="SAM" id="MobiDB-lite"/>
    </source>
</evidence>
<evidence type="ECO:0000313" key="2">
    <source>
        <dbReference type="EMBL" id="KAK9230246.1"/>
    </source>
</evidence>
<comment type="caution">
    <text evidence="2">The sequence shown here is derived from an EMBL/GenBank/DDBJ whole genome shotgun (WGS) entry which is preliminary data.</text>
</comment>
<gene>
    <name evidence="2" type="ORF">WN944_023213</name>
</gene>
<accession>A0AAP0N2G5</accession>
<sequence length="204" mass="22262">MCATFTEVANMAAHNIESSNLVFNWIENVREDLSKAIPCGDNEVTVVTGQGSCSVEVETIRDPVARRRKGRPPCQRKKSNKFSKSKMNSSRSNAKNGQVNEQVPTVIPTHENNVVTAFQNPEGSRVDMNMYPHGVMDYCNIGMVEGYAACVIFELYAGGMVDGYAACVIFELYVGGMVEGYVACVIFELYAGGMVEGYAACVIL</sequence>
<protein>
    <submittedName>
        <fullName evidence="2">Uncharacterized protein</fullName>
    </submittedName>
</protein>
<proteinExistence type="predicted"/>
<dbReference type="AlphaFoldDB" id="A0AAP0N2G5"/>
<feature type="compositionally biased region" description="Low complexity" evidence="1">
    <location>
        <begin position="85"/>
        <end position="96"/>
    </location>
</feature>
<name>A0AAP0N2G5_9ROSI</name>
<dbReference type="Proteomes" id="UP001428341">
    <property type="component" value="Unassembled WGS sequence"/>
</dbReference>
<organism evidence="2 3">
    <name type="scientific">Citrus x changshan-huyou</name>
    <dbReference type="NCBI Taxonomy" id="2935761"/>
    <lineage>
        <taxon>Eukaryota</taxon>
        <taxon>Viridiplantae</taxon>
        <taxon>Streptophyta</taxon>
        <taxon>Embryophyta</taxon>
        <taxon>Tracheophyta</taxon>
        <taxon>Spermatophyta</taxon>
        <taxon>Magnoliopsida</taxon>
        <taxon>eudicotyledons</taxon>
        <taxon>Gunneridae</taxon>
        <taxon>Pentapetalae</taxon>
        <taxon>rosids</taxon>
        <taxon>malvids</taxon>
        <taxon>Sapindales</taxon>
        <taxon>Rutaceae</taxon>
        <taxon>Aurantioideae</taxon>
        <taxon>Citrus</taxon>
    </lineage>
</organism>
<reference evidence="2 3" key="1">
    <citation type="submission" date="2024-05" db="EMBL/GenBank/DDBJ databases">
        <title>Haplotype-resolved chromosome-level genome assembly of Huyou (Citrus changshanensis).</title>
        <authorList>
            <person name="Miao C."/>
            <person name="Chen W."/>
            <person name="Wu Y."/>
            <person name="Wang L."/>
            <person name="Zhao S."/>
            <person name="Grierson D."/>
            <person name="Xu C."/>
            <person name="Chen K."/>
        </authorList>
    </citation>
    <scope>NUCLEOTIDE SEQUENCE [LARGE SCALE GENOMIC DNA]</scope>
    <source>
        <strain evidence="2">01-14</strain>
        <tissue evidence="2">Leaf</tissue>
    </source>
</reference>
<evidence type="ECO:0000313" key="3">
    <source>
        <dbReference type="Proteomes" id="UP001428341"/>
    </source>
</evidence>
<feature type="region of interest" description="Disordered" evidence="1">
    <location>
        <begin position="64"/>
        <end position="100"/>
    </location>
</feature>